<dbReference type="Pfam" id="PF00535">
    <property type="entry name" value="Glycos_transf_2"/>
    <property type="match status" value="1"/>
</dbReference>
<dbReference type="InterPro" id="IPR050256">
    <property type="entry name" value="Glycosyltransferase_2"/>
</dbReference>
<dbReference type="PANTHER" id="PTHR48090:SF7">
    <property type="entry name" value="RFBJ PROTEIN"/>
    <property type="match status" value="1"/>
</dbReference>
<proteinExistence type="predicted"/>
<accession>A0A0W1RBX1</accession>
<dbReference type="InterPro" id="IPR001173">
    <property type="entry name" value="Glyco_trans_2-like"/>
</dbReference>
<evidence type="ECO:0000313" key="4">
    <source>
        <dbReference type="Proteomes" id="UP000054387"/>
    </source>
</evidence>
<keyword evidence="1" id="KW-0812">Transmembrane</keyword>
<keyword evidence="4" id="KW-1185">Reference proteome</keyword>
<protein>
    <recommendedName>
        <fullName evidence="2">Glycosyltransferase 2-like domain-containing protein</fullName>
    </recommendedName>
</protein>
<keyword evidence="1" id="KW-0472">Membrane</keyword>
<evidence type="ECO:0000259" key="2">
    <source>
        <dbReference type="Pfam" id="PF00535"/>
    </source>
</evidence>
<feature type="transmembrane region" description="Helical" evidence="1">
    <location>
        <begin position="343"/>
        <end position="363"/>
    </location>
</feature>
<sequence>MEIHQHTGAPVDETETARETLVELARTNGLDGLVVQTDPTERIDLDASFGALEAEDEFVVEARSETTKFNRVEAPVIVGIPAYNEERAVGTVVAEAKEYADVVVVVDDGSDDDTARRAAEAGAVVVEHTENRGYGAALRTLFREGHQRNASSLVVIDADGQHNPSDIRRLLRRQEECSADIIIGSRFTGTVTSDIPLYRRFGIWTINVLTNAGLGGFRKSSRISDTQSGFRAYGPRAIDSLAEDETLGSNMRASTDILFHARNRGFEIDEVGIRVRYDLENTYTENPVTHGYSVVNGVLRLIERDRPLTTLGVPGFVSAFAGLSLGYWSVFDYGQSGQFPVEAVLASLLLLLVGFVASVVAVVHQSLREADIR</sequence>
<keyword evidence="1" id="KW-1133">Transmembrane helix</keyword>
<dbReference type="EMBL" id="LOPU01000016">
    <property type="protein sequence ID" value="KTG11027.1"/>
    <property type="molecule type" value="Genomic_DNA"/>
</dbReference>
<feature type="domain" description="Glycosyltransferase 2-like" evidence="2">
    <location>
        <begin position="78"/>
        <end position="191"/>
    </location>
</feature>
<dbReference type="Proteomes" id="UP000054387">
    <property type="component" value="Unassembled WGS sequence"/>
</dbReference>
<dbReference type="InterPro" id="IPR029044">
    <property type="entry name" value="Nucleotide-diphossugar_trans"/>
</dbReference>
<dbReference type="CDD" id="cd04179">
    <property type="entry name" value="DPM_DPG-synthase_like"/>
    <property type="match status" value="1"/>
</dbReference>
<evidence type="ECO:0000256" key="1">
    <source>
        <dbReference type="SAM" id="Phobius"/>
    </source>
</evidence>
<dbReference type="AlphaFoldDB" id="A0A0W1RBX1"/>
<dbReference type="Gene3D" id="3.90.550.10">
    <property type="entry name" value="Spore Coat Polysaccharide Biosynthesis Protein SpsA, Chain A"/>
    <property type="match status" value="1"/>
</dbReference>
<reference evidence="3 4" key="1">
    <citation type="submission" date="2015-12" db="EMBL/GenBank/DDBJ databases">
        <title>Haloprofundus marisrubri gen. nov., sp. nov., an extremely halophilic archaeon isolated from the Discovery deep brine-seawater interface in the Red Sea.</title>
        <authorList>
            <person name="Zhang G."/>
            <person name="Stingl U."/>
            <person name="Rashid M."/>
        </authorList>
    </citation>
    <scope>NUCLEOTIDE SEQUENCE [LARGE SCALE GENOMIC DNA]</scope>
    <source>
        <strain evidence="3 4">SB9</strain>
    </source>
</reference>
<dbReference type="PANTHER" id="PTHR48090">
    <property type="entry name" value="UNDECAPRENYL-PHOSPHATE 4-DEOXY-4-FORMAMIDO-L-ARABINOSE TRANSFERASE-RELATED"/>
    <property type="match status" value="1"/>
</dbReference>
<name>A0A0W1RBX1_9EURY</name>
<evidence type="ECO:0000313" key="3">
    <source>
        <dbReference type="EMBL" id="KTG11027.1"/>
    </source>
</evidence>
<dbReference type="STRING" id="1514971.AUR64_07635"/>
<gene>
    <name evidence="3" type="ORF">AUR64_07635</name>
</gene>
<dbReference type="SUPFAM" id="SSF53448">
    <property type="entry name" value="Nucleotide-diphospho-sugar transferases"/>
    <property type="match status" value="1"/>
</dbReference>
<organism evidence="3 4">
    <name type="scientific">Haloprofundus marisrubri</name>
    <dbReference type="NCBI Taxonomy" id="1514971"/>
    <lineage>
        <taxon>Archaea</taxon>
        <taxon>Methanobacteriati</taxon>
        <taxon>Methanobacteriota</taxon>
        <taxon>Stenosarchaea group</taxon>
        <taxon>Halobacteria</taxon>
        <taxon>Halobacteriales</taxon>
        <taxon>Haloferacaceae</taxon>
        <taxon>Haloprofundus</taxon>
    </lineage>
</organism>
<feature type="transmembrane region" description="Helical" evidence="1">
    <location>
        <begin position="308"/>
        <end position="331"/>
    </location>
</feature>
<comment type="caution">
    <text evidence="3">The sequence shown here is derived from an EMBL/GenBank/DDBJ whole genome shotgun (WGS) entry which is preliminary data.</text>
</comment>